<accession>A0ABN7ERB8</accession>
<evidence type="ECO:0000313" key="2">
    <source>
        <dbReference type="Proteomes" id="UP000474567"/>
    </source>
</evidence>
<keyword evidence="2" id="KW-1185">Reference proteome</keyword>
<proteinExistence type="predicted"/>
<dbReference type="EMBL" id="CADCST010000194">
    <property type="protein sequence ID" value="CAA9203419.1"/>
    <property type="molecule type" value="Genomic_DNA"/>
</dbReference>
<dbReference type="Proteomes" id="UP000474567">
    <property type="component" value="Unassembled WGS sequence"/>
</dbReference>
<gene>
    <name evidence="1" type="ORF">FLACOL7796_04734</name>
</gene>
<dbReference type="RefSeq" id="WP_173968516.1">
    <property type="nucleotide sequence ID" value="NZ_CADCST010000194.1"/>
</dbReference>
<evidence type="ECO:0000313" key="1">
    <source>
        <dbReference type="EMBL" id="CAA9203419.1"/>
    </source>
</evidence>
<name>A0ABN7ERB8_9FLAO</name>
<sequence>MEHLNNFNDISLTDSYNKLSYKNDFNNHIVSVLDFAFEYTGSEVFGNKDLKFSRTLYWECLNTIYEKHPIIKNEKEQEDNRLFEQNLYISIIEKLEDFFDEKDDLLLEAIDFTVSNYSDWINYGKKLDFNPWTYSNKIFVEDNLLYTFTDNKDEYSHLLKNKKKESELSKYLTIGVLGKGHRKDYAQQYIKDVYALRTLLLSLMDESNNDCTKPIKIGEIIKLFRDLGVSITDLSDSNIKYWIVRPLKHRTKIGSNKNGYFIIRSLNDLAESYKSHYKNFLGFHNTLEKHKLRAIHEFSDESVNYNKHNDLLKH</sequence>
<organism evidence="1 2">
    <name type="scientific">Flavobacterium collinsii</name>
    <dbReference type="NCBI Taxonomy" id="1114861"/>
    <lineage>
        <taxon>Bacteria</taxon>
        <taxon>Pseudomonadati</taxon>
        <taxon>Bacteroidota</taxon>
        <taxon>Flavobacteriia</taxon>
        <taxon>Flavobacteriales</taxon>
        <taxon>Flavobacteriaceae</taxon>
        <taxon>Flavobacterium</taxon>
    </lineage>
</organism>
<comment type="caution">
    <text evidence="1">The sequence shown here is derived from an EMBL/GenBank/DDBJ whole genome shotgun (WGS) entry which is preliminary data.</text>
</comment>
<protein>
    <submittedName>
        <fullName evidence="1">Uncharacterized protein</fullName>
    </submittedName>
</protein>
<reference evidence="1 2" key="1">
    <citation type="submission" date="2020-02" db="EMBL/GenBank/DDBJ databases">
        <authorList>
            <person name="Criscuolo A."/>
        </authorList>
    </citation>
    <scope>NUCLEOTIDE SEQUENCE [LARGE SCALE GENOMIC DNA]</scope>
    <source>
        <strain evidence="1">CECT7796</strain>
    </source>
</reference>